<reference evidence="2 3" key="1">
    <citation type="submission" date="2019-08" db="EMBL/GenBank/DDBJ databases">
        <title>The genome of the soybean aphid Biotype 1, its phylome, world population structure and adaptation to the North American continent.</title>
        <authorList>
            <person name="Giordano R."/>
            <person name="Donthu R.K."/>
            <person name="Hernandez A.G."/>
            <person name="Wright C.L."/>
            <person name="Zimin A.V."/>
        </authorList>
    </citation>
    <scope>NUCLEOTIDE SEQUENCE [LARGE SCALE GENOMIC DNA]</scope>
    <source>
        <tissue evidence="2">Whole aphids</tissue>
    </source>
</reference>
<keyword evidence="3" id="KW-1185">Reference proteome</keyword>
<name>A0A6G0TSZ8_APHGL</name>
<sequence length="303" mass="34238">MNKLIFNNNNNILILLMMDDDDDKVSSFSYLTSKKRKTTNVIFKNHKSECFKILINRHLINNQVKFRQYFRINYEQFNFLLLLVEEKLSVEPTNRVKNPILPTKKHDSVTLSLNLLIILKLCYEEELEVSSYTLNTKLHNSLPIFEIFTQILTLKSDSEAIKSSSSRVAEEAVGQTVRVVVVVVSSIIIFEINCPFDESNSSKRESTDGRVGIFTTNLVNQGVRGGGYCRPTCSKVLIPPRAKTSSGSLEIEPGTAYTQNTESLRKDKPTLSDNEILWKISVPIVLVGPQGLKLTFQSCEIGP</sequence>
<dbReference type="AlphaFoldDB" id="A0A6G0TSZ8"/>
<dbReference type="Proteomes" id="UP000475862">
    <property type="component" value="Unassembled WGS sequence"/>
</dbReference>
<evidence type="ECO:0000313" key="2">
    <source>
        <dbReference type="EMBL" id="KAE9538144.1"/>
    </source>
</evidence>
<feature type="region of interest" description="Disordered" evidence="1">
    <location>
        <begin position="244"/>
        <end position="265"/>
    </location>
</feature>
<organism evidence="2 3">
    <name type="scientific">Aphis glycines</name>
    <name type="common">Soybean aphid</name>
    <dbReference type="NCBI Taxonomy" id="307491"/>
    <lineage>
        <taxon>Eukaryota</taxon>
        <taxon>Metazoa</taxon>
        <taxon>Ecdysozoa</taxon>
        <taxon>Arthropoda</taxon>
        <taxon>Hexapoda</taxon>
        <taxon>Insecta</taxon>
        <taxon>Pterygota</taxon>
        <taxon>Neoptera</taxon>
        <taxon>Paraneoptera</taxon>
        <taxon>Hemiptera</taxon>
        <taxon>Sternorrhyncha</taxon>
        <taxon>Aphidomorpha</taxon>
        <taxon>Aphidoidea</taxon>
        <taxon>Aphididae</taxon>
        <taxon>Aphidini</taxon>
        <taxon>Aphis</taxon>
        <taxon>Aphis</taxon>
    </lineage>
</organism>
<gene>
    <name evidence="2" type="ORF">AGLY_006116</name>
</gene>
<protein>
    <submittedName>
        <fullName evidence="2">Uncharacterized protein</fullName>
    </submittedName>
</protein>
<evidence type="ECO:0000313" key="3">
    <source>
        <dbReference type="Proteomes" id="UP000475862"/>
    </source>
</evidence>
<dbReference type="OrthoDB" id="6780690at2759"/>
<accession>A0A6G0TSZ8</accession>
<proteinExistence type="predicted"/>
<comment type="caution">
    <text evidence="2">The sequence shown here is derived from an EMBL/GenBank/DDBJ whole genome shotgun (WGS) entry which is preliminary data.</text>
</comment>
<dbReference type="EMBL" id="VYZN01000017">
    <property type="protein sequence ID" value="KAE9538144.1"/>
    <property type="molecule type" value="Genomic_DNA"/>
</dbReference>
<evidence type="ECO:0000256" key="1">
    <source>
        <dbReference type="SAM" id="MobiDB-lite"/>
    </source>
</evidence>